<comment type="caution">
    <text evidence="3">The sequence shown here is derived from an EMBL/GenBank/DDBJ whole genome shotgun (WGS) entry which is preliminary data.</text>
</comment>
<feature type="non-terminal residue" evidence="3">
    <location>
        <position position="101"/>
    </location>
</feature>
<name>A0A3A1P883_9SPHN</name>
<dbReference type="OrthoDB" id="9884305at2"/>
<feature type="transmembrane region" description="Helical" evidence="2">
    <location>
        <begin position="19"/>
        <end position="37"/>
    </location>
</feature>
<evidence type="ECO:0000256" key="2">
    <source>
        <dbReference type="SAM" id="Phobius"/>
    </source>
</evidence>
<evidence type="ECO:0000313" key="3">
    <source>
        <dbReference type="EMBL" id="RIV89774.1"/>
    </source>
</evidence>
<dbReference type="EMBL" id="QXFM01000057">
    <property type="protein sequence ID" value="RIV89774.1"/>
    <property type="molecule type" value="Genomic_DNA"/>
</dbReference>
<evidence type="ECO:0000256" key="1">
    <source>
        <dbReference type="SAM" id="MobiDB-lite"/>
    </source>
</evidence>
<dbReference type="RefSeq" id="WP_147367245.1">
    <property type="nucleotide sequence ID" value="NZ_QXFM01000057.1"/>
</dbReference>
<keyword evidence="2" id="KW-0472">Membrane</keyword>
<gene>
    <name evidence="3" type="ORF">D2V17_05785</name>
</gene>
<dbReference type="AlphaFoldDB" id="A0A3A1P883"/>
<reference evidence="3 4" key="1">
    <citation type="submission" date="2018-08" db="EMBL/GenBank/DDBJ databases">
        <title>Erythrobacter zhengii sp.nov., a bacterium isolated from deep-sea sediment.</title>
        <authorList>
            <person name="Fang C."/>
            <person name="Wu Y.-H."/>
            <person name="Sun C."/>
            <person name="Wang H."/>
            <person name="Cheng H."/>
            <person name="Meng F.-X."/>
            <person name="Wang C.-S."/>
            <person name="Xu X.-W."/>
        </authorList>
    </citation>
    <scope>NUCLEOTIDE SEQUENCE [LARGE SCALE GENOMIC DNA]</scope>
    <source>
        <strain evidence="3 4">CCTCC AB 2015396</strain>
    </source>
</reference>
<keyword evidence="2" id="KW-0812">Transmembrane</keyword>
<protein>
    <submittedName>
        <fullName evidence="3">Uncharacterized protein</fullName>
    </submittedName>
</protein>
<keyword evidence="4" id="KW-1185">Reference proteome</keyword>
<dbReference type="Proteomes" id="UP000265366">
    <property type="component" value="Unassembled WGS sequence"/>
</dbReference>
<sequence length="101" mass="10970">MITSGKQSLSALVAKQPKFHFWLLSSLGVVVFATSFLTHDKRGLLYYDEPSALLAGEMAMMPDYVTGGFGGRIATGPYRERGGERPNSLRRTIAPRGAVPP</sequence>
<proteinExistence type="predicted"/>
<evidence type="ECO:0000313" key="4">
    <source>
        <dbReference type="Proteomes" id="UP000265366"/>
    </source>
</evidence>
<accession>A0A3A1P883</accession>
<keyword evidence="2" id="KW-1133">Transmembrane helix</keyword>
<feature type="region of interest" description="Disordered" evidence="1">
    <location>
        <begin position="76"/>
        <end position="101"/>
    </location>
</feature>
<organism evidence="3 4">
    <name type="scientific">Aurantiacibacter xanthus</name>
    <dbReference type="NCBI Taxonomy" id="1784712"/>
    <lineage>
        <taxon>Bacteria</taxon>
        <taxon>Pseudomonadati</taxon>
        <taxon>Pseudomonadota</taxon>
        <taxon>Alphaproteobacteria</taxon>
        <taxon>Sphingomonadales</taxon>
        <taxon>Erythrobacteraceae</taxon>
        <taxon>Aurantiacibacter</taxon>
    </lineage>
</organism>